<evidence type="ECO:0000313" key="5">
    <source>
        <dbReference type="EMBL" id="AVK06123.1"/>
    </source>
</evidence>
<organism evidence="5 6">
    <name type="scientific">Pseudomonas paraeruginosa</name>
    <dbReference type="NCBI Taxonomy" id="2994495"/>
    <lineage>
        <taxon>Bacteria</taxon>
        <taxon>Pseudomonadati</taxon>
        <taxon>Pseudomonadota</taxon>
        <taxon>Gammaproteobacteria</taxon>
        <taxon>Pseudomonadales</taxon>
        <taxon>Pseudomonadaceae</taxon>
        <taxon>Pseudomonas</taxon>
    </lineage>
</organism>
<reference evidence="5 6" key="1">
    <citation type="submission" date="2018-02" db="EMBL/GenBank/DDBJ databases">
        <title>FDA/CDC Antimicrobial Resistant Isolate Bank Genome Sequencing.</title>
        <authorList>
            <person name="Benahmed F.H."/>
            <person name="Lutgring J.D."/>
            <person name="Yoo B."/>
            <person name="Machado M."/>
            <person name="Brown A."/>
            <person name="McAllister G."/>
            <person name="Perry A."/>
            <person name="Halpin A.L."/>
            <person name="Vavikolanu K."/>
            <person name="Ott S."/>
            <person name="Zhao X."/>
            <person name="Tallon L.J."/>
            <person name="Sadzewicz L."/>
            <person name="Aluvathingal J."/>
            <person name="Nadendla S."/>
            <person name="Voskania-kordi A."/>
            <person name="Simonyan V."/>
            <person name="Patel J."/>
            <person name="Shawar R.M."/>
        </authorList>
    </citation>
    <scope>NUCLEOTIDE SEQUENCE [LARGE SCALE GENOMIC DNA]</scope>
    <source>
        <strain evidence="5 6">AR_0356</strain>
    </source>
</reference>
<evidence type="ECO:0000256" key="4">
    <source>
        <dbReference type="RuleBase" id="RU003690"/>
    </source>
</evidence>
<gene>
    <name evidence="5" type="ORF">CSB93_3900</name>
</gene>
<dbReference type="InterPro" id="IPR001360">
    <property type="entry name" value="Glyco_hydro_1"/>
</dbReference>
<evidence type="ECO:0000313" key="6">
    <source>
        <dbReference type="Proteomes" id="UP000238390"/>
    </source>
</evidence>
<dbReference type="Gene3D" id="3.20.20.80">
    <property type="entry name" value="Glycosidases"/>
    <property type="match status" value="1"/>
</dbReference>
<dbReference type="SUPFAM" id="SSF51445">
    <property type="entry name" value="(Trans)glycosidases"/>
    <property type="match status" value="1"/>
</dbReference>
<keyword evidence="3" id="KW-0326">Glycosidase</keyword>
<dbReference type="RefSeq" id="WP_058135476.1">
    <property type="nucleotide sequence ID" value="NZ_CP027169.1"/>
</dbReference>
<keyword evidence="2 5" id="KW-0378">Hydrolase</keyword>
<dbReference type="Pfam" id="PF00232">
    <property type="entry name" value="Glyco_hydro_1"/>
    <property type="match status" value="1"/>
</dbReference>
<dbReference type="GO" id="GO:0005829">
    <property type="term" value="C:cytosol"/>
    <property type="evidence" value="ECO:0007669"/>
    <property type="project" value="TreeGrafter"/>
</dbReference>
<sequence length="443" mass="48867">MTPSPAPFNPGFIWGVAASAAQTESRNGRGRSNWDLFCDERGGVLDGSTNALCTGFEERYPQDLALLAGAGVQAFRFSIAWPRVQPNGPGPASAAGLEVYERMVDAMLECGLTPWPTLFHWDVPTWAGDFRDRDICQRFADYAEVVAGRLGDRIDQWIVLNEPNSVALRGYAAQVHAPALDSASAAFAAIHHQNLAQGLAFQALRASLPGRPRIGTTVNLQPVRAEHGQRYDTQVHLVDALWNRAFVDPLYGKGYPAPVDRLVAPLVREGDMQLIAVKPDFLGLNYYSRIYVRPDSGGSLGVAQGEAPAQLPRTDYFHVEPDGLTEMLLRLHRDYDAPELYITETGFALPDPAPRDGVVEDHQRIGYLASYLKAAQAAQAEGARLKGLFYWSATDNWEWAQGFAKRFGLIHVDRNDLSRTPKRSLHYFAECIRANAALDAPKH</sequence>
<dbReference type="PANTHER" id="PTHR10353:SF36">
    <property type="entry name" value="LP05116P"/>
    <property type="match status" value="1"/>
</dbReference>
<evidence type="ECO:0000256" key="1">
    <source>
        <dbReference type="ARBA" id="ARBA00010838"/>
    </source>
</evidence>
<comment type="similarity">
    <text evidence="1 4">Belongs to the glycosyl hydrolase 1 family.</text>
</comment>
<keyword evidence="6" id="KW-1185">Reference proteome</keyword>
<accession>A0A2R3IW91</accession>
<dbReference type="InterPro" id="IPR017853">
    <property type="entry name" value="GH"/>
</dbReference>
<dbReference type="Proteomes" id="UP000238390">
    <property type="component" value="Chromosome"/>
</dbReference>
<dbReference type="PANTHER" id="PTHR10353">
    <property type="entry name" value="GLYCOSYL HYDROLASE"/>
    <property type="match status" value="1"/>
</dbReference>
<dbReference type="EMBL" id="CP027169">
    <property type="protein sequence ID" value="AVK06123.1"/>
    <property type="molecule type" value="Genomic_DNA"/>
</dbReference>
<proteinExistence type="inferred from homology"/>
<evidence type="ECO:0000256" key="3">
    <source>
        <dbReference type="ARBA" id="ARBA00023295"/>
    </source>
</evidence>
<dbReference type="PRINTS" id="PR00131">
    <property type="entry name" value="GLHYDRLASE1"/>
</dbReference>
<dbReference type="GO" id="GO:0008422">
    <property type="term" value="F:beta-glucosidase activity"/>
    <property type="evidence" value="ECO:0007669"/>
    <property type="project" value="TreeGrafter"/>
</dbReference>
<protein>
    <submittedName>
        <fullName evidence="5">Glycosyl hydrolase 1 family protein</fullName>
    </submittedName>
</protein>
<dbReference type="GO" id="GO:0016052">
    <property type="term" value="P:carbohydrate catabolic process"/>
    <property type="evidence" value="ECO:0007669"/>
    <property type="project" value="TreeGrafter"/>
</dbReference>
<evidence type="ECO:0000256" key="2">
    <source>
        <dbReference type="ARBA" id="ARBA00022801"/>
    </source>
</evidence>
<name>A0A2R3IW91_9PSED</name>
<dbReference type="AlphaFoldDB" id="A0A2R3IW91"/>